<evidence type="ECO:0000313" key="3">
    <source>
        <dbReference type="EMBL" id="KAK6531783.1"/>
    </source>
</evidence>
<keyword evidence="4" id="KW-1185">Reference proteome</keyword>
<accession>A0AAV9X0H9</accession>
<gene>
    <name evidence="3" type="ORF">TWF694_002951</name>
</gene>
<dbReference type="Gene3D" id="2.60.120.620">
    <property type="entry name" value="q2cbj1_9rhob like domain"/>
    <property type="match status" value="1"/>
</dbReference>
<dbReference type="PROSITE" id="PS51471">
    <property type="entry name" value="FE2OG_OXY"/>
    <property type="match status" value="1"/>
</dbReference>
<organism evidence="3 4">
    <name type="scientific">Orbilia ellipsospora</name>
    <dbReference type="NCBI Taxonomy" id="2528407"/>
    <lineage>
        <taxon>Eukaryota</taxon>
        <taxon>Fungi</taxon>
        <taxon>Dikarya</taxon>
        <taxon>Ascomycota</taxon>
        <taxon>Pezizomycotina</taxon>
        <taxon>Orbiliomycetes</taxon>
        <taxon>Orbiliales</taxon>
        <taxon>Orbiliaceae</taxon>
        <taxon>Orbilia</taxon>
    </lineage>
</organism>
<evidence type="ECO:0000259" key="2">
    <source>
        <dbReference type="PROSITE" id="PS51471"/>
    </source>
</evidence>
<dbReference type="PANTHER" id="PTHR33099:SF7">
    <property type="entry name" value="MYND-TYPE DOMAIN-CONTAINING PROTEIN"/>
    <property type="match status" value="1"/>
</dbReference>
<sequence>MDDLLGAEVNRMDVEHPANGPSSSSDESGNQEIDEELYNILKKCSFFQGSFAFSSIYTAVPNPGLKVEGFSEFDLRLPVSSDDAEKLSQLGGISPFGRGERTLVDPTVRSSRQIDASQIQFENPMFTQWLNGIILSEISKALAIDMESMDPRLNLYKLLVYREGDHFRAHRDSPKEEGMIGTVAIVLPSTFEGGVIQLSHDGEERSVDFARDCKYHFGVAAWYSDVMHAVEEITSGYRVALIYNLTVQRGGLSADNTAITPELLSALQKLKDQDRQVVYSLGNKYSLSQRKLGFKGRDRYIISNIAAAIAKIGGGISLACGDLEVKRTDPDEDDIEYSDEDQNLDHDTMNFMANLNGREVEISLNNMEHLAGPYRHFSDSKLVWTGKYLFSLGLSLDAMRPYDQEEEETGNEGVMTFNWYRTSCITLWPTSESRGIQERGREENLSWKDILGIVNQQPPPTESEFEKAQINFHKVEFLIDRCIVHGLPDHQVREAGDLVYSLLDLLPDDLRSRVETNLISSSVDVQIEKEEAKSEYSLKSTAIGFSRLLRMKTLFRKDIQISFTKTVADLLGRSSILFTPETLQLLLETYQNSEYISDWIRCVFESHPNVNLLQDFFHKMEKEDMNHLQNTLTGISVYDLHESIISGIKRRFSTFYVDDEDLYGVYITNIGNPEEYELYQGFGLRRPGGSTIPGIHQTMSPPTFCMKNYVEFLDKQPLPHKTRLLSLLVDSIMIPVDKITPTDEKMTLRSREQLIVTKNLIEQFTKTPSLVGFSEIEKLRENVIEATIKYFAQAKPETPNFYLPAWNSPKCELGSGCAICGVLNQFLRSKIESSVEFPTNWNIDEKEHYKILHAELTYVHYPQVLLKYEYRSELEVSFSEWSRRFNVSKIAKYSYADAKIEYNGQVKERETVFKMIGEPFNREGRIRREVPDGQFVEKCTATDDDEGDDEMDDEEDDEGEEEWEGEGEGEDLILFE</sequence>
<dbReference type="AlphaFoldDB" id="A0AAV9X0H9"/>
<dbReference type="PANTHER" id="PTHR33099">
    <property type="entry name" value="FE2OG DIOXYGENASE DOMAIN-CONTAINING PROTEIN"/>
    <property type="match status" value="1"/>
</dbReference>
<feature type="region of interest" description="Disordered" evidence="1">
    <location>
        <begin position="935"/>
        <end position="976"/>
    </location>
</feature>
<dbReference type="EMBL" id="JAVHJO010000012">
    <property type="protein sequence ID" value="KAK6531783.1"/>
    <property type="molecule type" value="Genomic_DNA"/>
</dbReference>
<feature type="domain" description="Fe2OG dioxygenase" evidence="2">
    <location>
        <begin position="147"/>
        <end position="249"/>
    </location>
</feature>
<protein>
    <recommendedName>
        <fullName evidence="2">Fe2OG dioxygenase domain-containing protein</fullName>
    </recommendedName>
</protein>
<feature type="compositionally biased region" description="Acidic residues" evidence="1">
    <location>
        <begin position="942"/>
        <end position="976"/>
    </location>
</feature>
<feature type="region of interest" description="Disordered" evidence="1">
    <location>
        <begin position="9"/>
        <end position="30"/>
    </location>
</feature>
<evidence type="ECO:0000256" key="1">
    <source>
        <dbReference type="SAM" id="MobiDB-lite"/>
    </source>
</evidence>
<proteinExistence type="predicted"/>
<dbReference type="Proteomes" id="UP001365542">
    <property type="component" value="Unassembled WGS sequence"/>
</dbReference>
<dbReference type="InterPro" id="IPR005123">
    <property type="entry name" value="Oxoglu/Fe-dep_dioxygenase_dom"/>
</dbReference>
<reference evidence="3 4" key="1">
    <citation type="submission" date="2019-10" db="EMBL/GenBank/DDBJ databases">
        <authorList>
            <person name="Palmer J.M."/>
        </authorList>
    </citation>
    <scope>NUCLEOTIDE SEQUENCE [LARGE SCALE GENOMIC DNA]</scope>
    <source>
        <strain evidence="3 4">TWF694</strain>
    </source>
</reference>
<evidence type="ECO:0000313" key="4">
    <source>
        <dbReference type="Proteomes" id="UP001365542"/>
    </source>
</evidence>
<feature type="compositionally biased region" description="Polar residues" evidence="1">
    <location>
        <begin position="20"/>
        <end position="30"/>
    </location>
</feature>
<name>A0AAV9X0H9_9PEZI</name>
<comment type="caution">
    <text evidence="3">The sequence shown here is derived from an EMBL/GenBank/DDBJ whole genome shotgun (WGS) entry which is preliminary data.</text>
</comment>